<protein>
    <submittedName>
        <fullName evidence="2">Uncharacterized protein</fullName>
    </submittedName>
</protein>
<reference evidence="3" key="1">
    <citation type="journal article" date="2014" name="Genome Announc.">
        <title>Genome sequence and annotation of Acremonium chrysogenum, producer of the beta-lactam antibiotic cephalosporin C.</title>
        <authorList>
            <person name="Terfehr D."/>
            <person name="Dahlmann T.A."/>
            <person name="Specht T."/>
            <person name="Zadra I."/>
            <person name="Kuernsteiner H."/>
            <person name="Kueck U."/>
        </authorList>
    </citation>
    <scope>NUCLEOTIDE SEQUENCE [LARGE SCALE GENOMIC DNA]</scope>
    <source>
        <strain evidence="3">ATCC 11550 / CBS 779.69 / DSM 880 / IAM 14645 / JCM 23072 / IMI 49137</strain>
    </source>
</reference>
<dbReference type="Proteomes" id="UP000029964">
    <property type="component" value="Unassembled WGS sequence"/>
</dbReference>
<dbReference type="HOGENOM" id="CLU_117724_0_0_1"/>
<dbReference type="OrthoDB" id="5372011at2759"/>
<feature type="compositionally biased region" description="Polar residues" evidence="1">
    <location>
        <begin position="1"/>
        <end position="11"/>
    </location>
</feature>
<accession>A0A086THI6</accession>
<evidence type="ECO:0000256" key="1">
    <source>
        <dbReference type="SAM" id="MobiDB-lite"/>
    </source>
</evidence>
<proteinExistence type="predicted"/>
<evidence type="ECO:0000313" key="2">
    <source>
        <dbReference type="EMBL" id="KFH48818.1"/>
    </source>
</evidence>
<feature type="region of interest" description="Disordered" evidence="1">
    <location>
        <begin position="1"/>
        <end position="40"/>
    </location>
</feature>
<dbReference type="EMBL" id="JPKY01000002">
    <property type="protein sequence ID" value="KFH48818.1"/>
    <property type="molecule type" value="Genomic_DNA"/>
</dbReference>
<dbReference type="AlphaFoldDB" id="A0A086THI6"/>
<sequence>MATRTQQQKQYMSPGVHRPFTQEMRDRQARGKDPYYYSDSSISTNSAVGMGDHEDEFQAHLRVGQGLPRETFEEREKKELAMAVLDNPERLLMYAQAEGDSVAGQRLRFLRMMCPVEHEKTEAAAHKAASVRGSGSGSGR</sequence>
<name>A0A086THI6_HAPC1</name>
<keyword evidence="3" id="KW-1185">Reference proteome</keyword>
<feature type="compositionally biased region" description="Basic and acidic residues" evidence="1">
    <location>
        <begin position="23"/>
        <end position="33"/>
    </location>
</feature>
<gene>
    <name evidence="2" type="ORF">ACRE_004890</name>
</gene>
<organism evidence="2 3">
    <name type="scientific">Hapsidospora chrysogenum (strain ATCC 11550 / CBS 779.69 / DSM 880 / IAM 14645 / JCM 23072 / IMI 49137)</name>
    <name type="common">Acremonium chrysogenum</name>
    <dbReference type="NCBI Taxonomy" id="857340"/>
    <lineage>
        <taxon>Eukaryota</taxon>
        <taxon>Fungi</taxon>
        <taxon>Dikarya</taxon>
        <taxon>Ascomycota</taxon>
        <taxon>Pezizomycotina</taxon>
        <taxon>Sordariomycetes</taxon>
        <taxon>Hypocreomycetidae</taxon>
        <taxon>Hypocreales</taxon>
        <taxon>Bionectriaceae</taxon>
        <taxon>Hapsidospora</taxon>
    </lineage>
</organism>
<comment type="caution">
    <text evidence="2">The sequence shown here is derived from an EMBL/GenBank/DDBJ whole genome shotgun (WGS) entry which is preliminary data.</text>
</comment>
<evidence type="ECO:0000313" key="3">
    <source>
        <dbReference type="Proteomes" id="UP000029964"/>
    </source>
</evidence>